<evidence type="ECO:0000313" key="1">
    <source>
        <dbReference type="EMBL" id="NYJ73709.1"/>
    </source>
</evidence>
<dbReference type="Proteomes" id="UP000571817">
    <property type="component" value="Unassembled WGS sequence"/>
</dbReference>
<proteinExistence type="predicted"/>
<protein>
    <submittedName>
        <fullName evidence="1">Uncharacterized protein</fullName>
    </submittedName>
</protein>
<keyword evidence="2" id="KW-1185">Reference proteome</keyword>
<organism evidence="1 2">
    <name type="scientific">Allobranchiibius huperziae</name>
    <dbReference type="NCBI Taxonomy" id="1874116"/>
    <lineage>
        <taxon>Bacteria</taxon>
        <taxon>Bacillati</taxon>
        <taxon>Actinomycetota</taxon>
        <taxon>Actinomycetes</taxon>
        <taxon>Micrococcales</taxon>
        <taxon>Dermacoccaceae</taxon>
        <taxon>Allobranchiibius</taxon>
    </lineage>
</organism>
<dbReference type="EMBL" id="JACCFW010000001">
    <property type="protein sequence ID" value="NYJ73709.1"/>
    <property type="molecule type" value="Genomic_DNA"/>
</dbReference>
<evidence type="ECO:0000313" key="2">
    <source>
        <dbReference type="Proteomes" id="UP000571817"/>
    </source>
</evidence>
<name>A0A853DCI6_9MICO</name>
<comment type="caution">
    <text evidence="1">The sequence shown here is derived from an EMBL/GenBank/DDBJ whole genome shotgun (WGS) entry which is preliminary data.</text>
</comment>
<dbReference type="RefSeq" id="WP_179479121.1">
    <property type="nucleotide sequence ID" value="NZ_JACCFW010000001.1"/>
</dbReference>
<dbReference type="AlphaFoldDB" id="A0A853DCI6"/>
<gene>
    <name evidence="1" type="ORF">HNR15_000672</name>
</gene>
<reference evidence="1 2" key="1">
    <citation type="submission" date="2020-07" db="EMBL/GenBank/DDBJ databases">
        <title>Sequencing the genomes of 1000 actinobacteria strains.</title>
        <authorList>
            <person name="Klenk H.-P."/>
        </authorList>
    </citation>
    <scope>NUCLEOTIDE SEQUENCE [LARGE SCALE GENOMIC DNA]</scope>
    <source>
        <strain evidence="1 2">DSM 29531</strain>
    </source>
</reference>
<accession>A0A853DCI6</accession>
<sequence length="99" mass="10520">MAGTGGVALLQDPRPDDVRRALQRVTLRWRQLPVDRADALSATVRTFAARCAELDPADIPELGPATAVDQLSVAVFDACASGRSAHLSERLGELLAQLA</sequence>